<evidence type="ECO:0000256" key="7">
    <source>
        <dbReference type="ARBA" id="ARBA00022532"/>
    </source>
</evidence>
<dbReference type="InterPro" id="IPR050926">
    <property type="entry name" value="Aconitase/IPM_isomerase"/>
</dbReference>
<keyword evidence="10" id="KW-0408">Iron</keyword>
<dbReference type="PROSITE" id="PS01244">
    <property type="entry name" value="ACONITASE_2"/>
    <property type="match status" value="1"/>
</dbReference>
<dbReference type="InterPro" id="IPR036008">
    <property type="entry name" value="Aconitase_4Fe-4S_dom"/>
</dbReference>
<feature type="domain" description="Aconitase/3-isopropylmalate dehydratase large subunit alpha/beta/alpha" evidence="17">
    <location>
        <begin position="39"/>
        <end position="480"/>
    </location>
</feature>
<dbReference type="InterPro" id="IPR001030">
    <property type="entry name" value="Acoase/IPM_deHydtase_lsu_aba"/>
</dbReference>
<dbReference type="EMBL" id="AP014879">
    <property type="protein sequence ID" value="BAV34600.1"/>
    <property type="molecule type" value="Genomic_DNA"/>
</dbReference>
<evidence type="ECO:0000256" key="9">
    <source>
        <dbReference type="ARBA" id="ARBA00022946"/>
    </source>
</evidence>
<dbReference type="PANTHER" id="PTHR43160">
    <property type="entry name" value="ACONITATE HYDRATASE B"/>
    <property type="match status" value="1"/>
</dbReference>
<dbReference type="Gene3D" id="3.40.1060.10">
    <property type="entry name" value="Aconitase, Domain 2"/>
    <property type="match status" value="1"/>
</dbReference>
<keyword evidence="20" id="KW-1185">Reference proteome</keyword>
<dbReference type="SUPFAM" id="SSF53732">
    <property type="entry name" value="Aconitase iron-sulfur domain"/>
    <property type="match status" value="1"/>
</dbReference>
<dbReference type="RefSeq" id="WP_096361325.1">
    <property type="nucleotide sequence ID" value="NZ_AP014879.1"/>
</dbReference>
<dbReference type="Pfam" id="PF00330">
    <property type="entry name" value="Aconitase"/>
    <property type="match status" value="1"/>
</dbReference>
<dbReference type="InterPro" id="IPR015931">
    <property type="entry name" value="Acnase/IPM_dHydase_lsu_aba_1/3"/>
</dbReference>
<evidence type="ECO:0000256" key="3">
    <source>
        <dbReference type="ARBA" id="ARBA00007185"/>
    </source>
</evidence>
<evidence type="ECO:0000256" key="6">
    <source>
        <dbReference type="ARBA" id="ARBA00022485"/>
    </source>
</evidence>
<proteinExistence type="inferred from homology"/>
<evidence type="ECO:0000256" key="11">
    <source>
        <dbReference type="ARBA" id="ARBA00023014"/>
    </source>
</evidence>
<dbReference type="InterPro" id="IPR006248">
    <property type="entry name" value="Aconitase_mito-like"/>
</dbReference>
<comment type="cofactor">
    <cofactor evidence="1">
        <name>[4Fe-4S] cluster</name>
        <dbReference type="ChEBI" id="CHEBI:49883"/>
    </cofactor>
</comment>
<evidence type="ECO:0000313" key="19">
    <source>
        <dbReference type="EMBL" id="BAV34600.1"/>
    </source>
</evidence>
<dbReference type="GO" id="GO:0005829">
    <property type="term" value="C:cytosol"/>
    <property type="evidence" value="ECO:0007669"/>
    <property type="project" value="TreeGrafter"/>
</dbReference>
<dbReference type="FunFam" id="3.30.499.10:FF:000004">
    <property type="entry name" value="Aconitate hydratase, mitochondrial"/>
    <property type="match status" value="1"/>
</dbReference>
<dbReference type="GO" id="GO:0006099">
    <property type="term" value="P:tricarboxylic acid cycle"/>
    <property type="evidence" value="ECO:0007669"/>
    <property type="project" value="UniProtKB-UniPathway"/>
</dbReference>
<dbReference type="NCBIfam" id="TIGR01340">
    <property type="entry name" value="aconitase_mito"/>
    <property type="match status" value="1"/>
</dbReference>
<dbReference type="FunFam" id="3.40.1060.10:FF:000001">
    <property type="entry name" value="Aconitate hydratase, mitochondrial"/>
    <property type="match status" value="1"/>
</dbReference>
<keyword evidence="7" id="KW-0816">Tricarboxylic acid cycle</keyword>
<dbReference type="UniPathway" id="UPA00223">
    <property type="reaction ID" value="UER00718"/>
</dbReference>
<evidence type="ECO:0000259" key="17">
    <source>
        <dbReference type="Pfam" id="PF00330"/>
    </source>
</evidence>
<dbReference type="FunCoup" id="A0A1B4XIH7">
    <property type="interactions" value="484"/>
</dbReference>
<dbReference type="EC" id="4.2.1.3" evidence="4"/>
<keyword evidence="6" id="KW-0004">4Fe-4S</keyword>
<keyword evidence="12" id="KW-0456">Lyase</keyword>
<dbReference type="InterPro" id="IPR000573">
    <property type="entry name" value="AconitaseA/IPMdHydase_ssu_swvl"/>
</dbReference>
<comment type="similarity">
    <text evidence="3">Belongs to the aconitase/IPM isomerase family.</text>
</comment>
<reference evidence="19 20" key="1">
    <citation type="submission" date="2015-05" db="EMBL/GenBank/DDBJ databases">
        <title>Complete genome sequence of a sulfur-oxidizing gammaproteobacterium strain HA5.</title>
        <authorList>
            <person name="Miura A."/>
            <person name="Kojima H."/>
            <person name="Fukui M."/>
        </authorList>
    </citation>
    <scope>NUCLEOTIDE SEQUENCE [LARGE SCALE GENOMIC DNA]</scope>
    <source>
        <strain evidence="19 20">HA5</strain>
    </source>
</reference>
<evidence type="ECO:0000313" key="20">
    <source>
        <dbReference type="Proteomes" id="UP000243180"/>
    </source>
</evidence>
<dbReference type="FunFam" id="3.20.19.10:FF:000002">
    <property type="entry name" value="Aconitate hydratase, mitochondrial"/>
    <property type="match status" value="1"/>
</dbReference>
<dbReference type="InterPro" id="IPR015932">
    <property type="entry name" value="Aconitase_dom2"/>
</dbReference>
<dbReference type="GO" id="GO:0046872">
    <property type="term" value="F:metal ion binding"/>
    <property type="evidence" value="ECO:0007669"/>
    <property type="project" value="UniProtKB-KW"/>
</dbReference>
<feature type="domain" description="Aconitase A/isopropylmalate dehydratase small subunit swivel" evidence="18">
    <location>
        <begin position="560"/>
        <end position="689"/>
    </location>
</feature>
<comment type="pathway">
    <text evidence="2">Carbohydrate metabolism; tricarboxylic acid cycle; isocitrate from oxaloacetate: step 2/2.</text>
</comment>
<keyword evidence="8" id="KW-0479">Metal-binding</keyword>
<evidence type="ECO:0000256" key="15">
    <source>
        <dbReference type="ARBA" id="ARBA00031081"/>
    </source>
</evidence>
<keyword evidence="9" id="KW-0809">Transit peptide</keyword>
<dbReference type="GO" id="GO:0051539">
    <property type="term" value="F:4 iron, 4 sulfur cluster binding"/>
    <property type="evidence" value="ECO:0007669"/>
    <property type="project" value="UniProtKB-KW"/>
</dbReference>
<evidence type="ECO:0000256" key="2">
    <source>
        <dbReference type="ARBA" id="ARBA00004717"/>
    </source>
</evidence>
<evidence type="ECO:0000256" key="8">
    <source>
        <dbReference type="ARBA" id="ARBA00022723"/>
    </source>
</evidence>
<evidence type="ECO:0000256" key="1">
    <source>
        <dbReference type="ARBA" id="ARBA00001966"/>
    </source>
</evidence>
<dbReference type="Gene3D" id="3.30.499.10">
    <property type="entry name" value="Aconitase, domain 3"/>
    <property type="match status" value="2"/>
</dbReference>
<sequence length="761" mass="81394">MEKTPADAVVTVRNYYKSLPERMAAVRARAARPLTLAEKILFAHKADLAAGLPERGQTTVGLHPDRVAMQDATAQMAILQFMTAGKSEAAVPTTVHCDHLIRAKVGAIKDLEVAESTNKEVYDFLASASARYGMGFWKPGSGIIHQVILEHYAFPGGLIIGTDSHTPNAGGLGMLAIGVGGADAVDVMVGMPWELLWPKLVGVRLTGKLSGWTSGKDVILKLAGMLTVAGGTNKIIEYFGDGTASLSCTAKATVTNMGAELGATTSVFPFDKRMADYLRATGRAEIASLASSLAEHLTADAEVLAHPEKHYDEIVEIDLSQLEPHVVGPHTPDLARPVSRMTADVHAHDYPAGLTATLIGSCTNSSYEDIGRAAHVARQAKARGLKARVPLMVTPGSEQVRATIERDGLLADLEAIGATVLANACGPCIGQWERSDVAKGEKNSILTSYNRNFPKRNDGNPSTHAFIASPEVVVAYALTGRLDSDPIHEGVIFDGNLLKLEAPSAAELPLKGFDAGRDGYVAPAEQAGSASVTVNPKSERLALLEPFEPVDKVAGYQNLPVLLKARGKCTTDHISPAGPWLKFRGHLDRISDNMFSGAENAFTDKPGTGFNVLTGQAGEELQKIARAYKAGGLGWVAVGDRNYGEGSSREHAAMSPRYLGCRVVLVRSFARIHETNLKKQGVLPLTFADPADYERIRRDDRLAILGLDKLTPGQKIEVKIAHADGSQERFYALHSLTSDQIAWFQAGSALNLIRTQQSRGA</sequence>
<keyword evidence="11" id="KW-0411">Iron-sulfur</keyword>
<organism evidence="19 20">
    <name type="scientific">Sulfuricaulis limicola</name>
    <dbReference type="NCBI Taxonomy" id="1620215"/>
    <lineage>
        <taxon>Bacteria</taxon>
        <taxon>Pseudomonadati</taxon>
        <taxon>Pseudomonadota</taxon>
        <taxon>Gammaproteobacteria</taxon>
        <taxon>Acidiferrobacterales</taxon>
        <taxon>Acidiferrobacteraceae</taxon>
        <taxon>Sulfuricaulis</taxon>
    </lineage>
</organism>
<dbReference type="PANTHER" id="PTHR43160:SF3">
    <property type="entry name" value="ACONITATE HYDRATASE, MITOCHONDRIAL"/>
    <property type="match status" value="1"/>
</dbReference>
<dbReference type="GO" id="GO:0003994">
    <property type="term" value="F:aconitate hydratase activity"/>
    <property type="evidence" value="ECO:0007669"/>
    <property type="project" value="UniProtKB-EC"/>
</dbReference>
<accession>A0A1B4XIH7</accession>
<evidence type="ECO:0000256" key="5">
    <source>
        <dbReference type="ARBA" id="ARBA00019378"/>
    </source>
</evidence>
<dbReference type="FunFam" id="3.30.499.10:FF:000003">
    <property type="entry name" value="Aconitate hydratase, mitochondrial"/>
    <property type="match status" value="1"/>
</dbReference>
<name>A0A1B4XIH7_9GAMM</name>
<dbReference type="Gene3D" id="3.20.19.10">
    <property type="entry name" value="Aconitase, domain 4"/>
    <property type="match status" value="1"/>
</dbReference>
<dbReference type="KEGG" id="slim:SCL_2316"/>
<evidence type="ECO:0000259" key="18">
    <source>
        <dbReference type="Pfam" id="PF00694"/>
    </source>
</evidence>
<evidence type="ECO:0000256" key="14">
    <source>
        <dbReference type="ARBA" id="ARBA00029682"/>
    </source>
</evidence>
<dbReference type="AlphaFoldDB" id="A0A1B4XIH7"/>
<dbReference type="NCBIfam" id="NF005558">
    <property type="entry name" value="PRK07229.1"/>
    <property type="match status" value="1"/>
</dbReference>
<dbReference type="Proteomes" id="UP000243180">
    <property type="component" value="Chromosome"/>
</dbReference>
<protein>
    <recommendedName>
        <fullName evidence="5">Aconitate hydratase A</fullName>
        <ecNumber evidence="4">4.2.1.3</ecNumber>
    </recommendedName>
    <alternativeName>
        <fullName evidence="14">Citrate hydro-lyase</fullName>
    </alternativeName>
    <alternativeName>
        <fullName evidence="16">Iron-responsive protein-like</fullName>
    </alternativeName>
    <alternativeName>
        <fullName evidence="15">RNA-binding protein</fullName>
    </alternativeName>
</protein>
<dbReference type="InterPro" id="IPR018136">
    <property type="entry name" value="Aconitase_4Fe-4S_BS"/>
</dbReference>
<dbReference type="InParanoid" id="A0A1B4XIH7"/>
<dbReference type="SUPFAM" id="SSF52016">
    <property type="entry name" value="LeuD/IlvD-like"/>
    <property type="match status" value="1"/>
</dbReference>
<comment type="catalytic activity">
    <reaction evidence="13">
        <text>citrate = D-threo-isocitrate</text>
        <dbReference type="Rhea" id="RHEA:10336"/>
        <dbReference type="ChEBI" id="CHEBI:15562"/>
        <dbReference type="ChEBI" id="CHEBI:16947"/>
        <dbReference type="EC" id="4.2.1.3"/>
    </reaction>
</comment>
<evidence type="ECO:0000256" key="10">
    <source>
        <dbReference type="ARBA" id="ARBA00023004"/>
    </source>
</evidence>
<dbReference type="InterPro" id="IPR015928">
    <property type="entry name" value="Aconitase/3IPM_dehydase_swvl"/>
</dbReference>
<gene>
    <name evidence="19" type="ORF">SCL_2316</name>
</gene>
<dbReference type="Pfam" id="PF00694">
    <property type="entry name" value="Aconitase_C"/>
    <property type="match status" value="1"/>
</dbReference>
<dbReference type="OrthoDB" id="9764318at2"/>
<evidence type="ECO:0000256" key="13">
    <source>
        <dbReference type="ARBA" id="ARBA00023501"/>
    </source>
</evidence>
<evidence type="ECO:0000256" key="16">
    <source>
        <dbReference type="ARBA" id="ARBA00031977"/>
    </source>
</evidence>
<evidence type="ECO:0000256" key="12">
    <source>
        <dbReference type="ARBA" id="ARBA00023239"/>
    </source>
</evidence>
<dbReference type="PRINTS" id="PR00415">
    <property type="entry name" value="ACONITASE"/>
</dbReference>
<evidence type="ECO:0000256" key="4">
    <source>
        <dbReference type="ARBA" id="ARBA00012926"/>
    </source>
</evidence>